<evidence type="ECO:0000256" key="6">
    <source>
        <dbReference type="RuleBase" id="RU367155"/>
    </source>
</evidence>
<dbReference type="AlphaFoldDB" id="L8H956"/>
<dbReference type="GO" id="GO:0003677">
    <property type="term" value="F:DNA binding"/>
    <property type="evidence" value="ECO:0007669"/>
    <property type="project" value="UniProtKB-KW"/>
</dbReference>
<dbReference type="VEuPathDB" id="AmoebaDB:ACA1_181570"/>
<name>L8H956_ACACF</name>
<organism evidence="7 8">
    <name type="scientific">Acanthamoeba castellanii (strain ATCC 30010 / Neff)</name>
    <dbReference type="NCBI Taxonomy" id="1257118"/>
    <lineage>
        <taxon>Eukaryota</taxon>
        <taxon>Amoebozoa</taxon>
        <taxon>Discosea</taxon>
        <taxon>Longamoebia</taxon>
        <taxon>Centramoebida</taxon>
        <taxon>Acanthamoebidae</taxon>
        <taxon>Acanthamoeba</taxon>
    </lineage>
</organism>
<dbReference type="Gene3D" id="6.10.250.2430">
    <property type="match status" value="1"/>
</dbReference>
<dbReference type="Proteomes" id="UP000011083">
    <property type="component" value="Unassembled WGS sequence"/>
</dbReference>
<reference evidence="7 8" key="1">
    <citation type="journal article" date="2013" name="Genome Biol.">
        <title>Genome of Acanthamoeba castellanii highlights extensive lateral gene transfer and early evolution of tyrosine kinase signaling.</title>
        <authorList>
            <person name="Clarke M."/>
            <person name="Lohan A.J."/>
            <person name="Liu B."/>
            <person name="Lagkouvardos I."/>
            <person name="Roy S."/>
            <person name="Zafar N."/>
            <person name="Bertelli C."/>
            <person name="Schilde C."/>
            <person name="Kianianmomeni A."/>
            <person name="Burglin T.R."/>
            <person name="Frech C."/>
            <person name="Turcotte B."/>
            <person name="Kopec K.O."/>
            <person name="Synnott J.M."/>
            <person name="Choo C."/>
            <person name="Paponov I."/>
            <person name="Finkler A."/>
            <person name="Soon Heng Tan C."/>
            <person name="Hutchins A.P."/>
            <person name="Weinmeier T."/>
            <person name="Rattei T."/>
            <person name="Chu J.S."/>
            <person name="Gimenez G."/>
            <person name="Irimia M."/>
            <person name="Rigden D.J."/>
            <person name="Fitzpatrick D.A."/>
            <person name="Lorenzo-Morales J."/>
            <person name="Bateman A."/>
            <person name="Chiu C.H."/>
            <person name="Tang P."/>
            <person name="Hegemann P."/>
            <person name="Fromm H."/>
            <person name="Raoult D."/>
            <person name="Greub G."/>
            <person name="Miranda-Saavedra D."/>
            <person name="Chen N."/>
            <person name="Nash P."/>
            <person name="Ginger M.L."/>
            <person name="Horn M."/>
            <person name="Schaap P."/>
            <person name="Caler L."/>
            <person name="Loftus B."/>
        </authorList>
    </citation>
    <scope>NUCLEOTIDE SEQUENCE [LARGE SCALE GENOMIC DNA]</scope>
    <source>
        <strain evidence="7 8">Neff</strain>
    </source>
</reference>
<evidence type="ECO:0000256" key="3">
    <source>
        <dbReference type="ARBA" id="ARBA00023125"/>
    </source>
</evidence>
<evidence type="ECO:0000256" key="4">
    <source>
        <dbReference type="ARBA" id="ARBA00023163"/>
    </source>
</evidence>
<proteinExistence type="inferred from homology"/>
<accession>L8H956</accession>
<dbReference type="PROSITE" id="PS51152">
    <property type="entry name" value="NFYA_HAP2_2"/>
    <property type="match status" value="1"/>
</dbReference>
<dbReference type="RefSeq" id="XP_004345812.1">
    <property type="nucleotide sequence ID" value="XM_004345762.1"/>
</dbReference>
<protein>
    <recommendedName>
        <fullName evidence="6">Nuclear transcription factor Y subunit</fullName>
    </recommendedName>
</protein>
<sequence length="325" mass="36255">MSELPEIHNFARTIQEQAAHRTFNRIVQPRIAEPKWPRIDSRGPFEAQAPFTLSAVARGKELQLTMVLPNDRFEVEGQSGSSSFNNSNSGGLAQGYSFGLTPRASMSVMPATTKTAPLLRAALAVDSGGVYSTTTKLLLLMSILFKEGKIEAADKDWLKEIVVAGGGRQGGEGKAVQWLKKLEACLEYFEAENDLDEVGETMRILTRCYVLASAHNDGVQYPFRRGLETAGSRQLAQMGSLLQVDQQSYINPNQFHQVAQTGLLLQAVQQYALLSRAEDPVSCLDVNPKQYHRILKRRQERTKLEAKYQIMPRRVRLSSRPSVFQ</sequence>
<dbReference type="KEGG" id="acan:ACA1_181570"/>
<dbReference type="Pfam" id="PF02045">
    <property type="entry name" value="CBFB_NFYA"/>
    <property type="match status" value="1"/>
</dbReference>
<keyword evidence="3 6" id="KW-0238">DNA-binding</keyword>
<dbReference type="Gene3D" id="3.20.190.10">
    <property type="entry name" value="MutM-like, N-terminal"/>
    <property type="match status" value="1"/>
</dbReference>
<keyword evidence="4 6" id="KW-0804">Transcription</keyword>
<dbReference type="InterPro" id="IPR035937">
    <property type="entry name" value="FPG_N"/>
</dbReference>
<keyword evidence="2 6" id="KW-0805">Transcription regulation</keyword>
<dbReference type="GO" id="GO:0005634">
    <property type="term" value="C:nucleus"/>
    <property type="evidence" value="ECO:0007669"/>
    <property type="project" value="UniProtKB-SubCell"/>
</dbReference>
<comment type="subunit">
    <text evidence="6">Heterotrimer.</text>
</comment>
<comment type="function">
    <text evidence="6">Component of the sequence-specific heterotrimeric transcription factor (NF-Y) which specifically recognizes a 5'-CCAAT-3' box motif found in the promoters of its target genes.</text>
</comment>
<evidence type="ECO:0000313" key="7">
    <source>
        <dbReference type="EMBL" id="ELR21268.1"/>
    </source>
</evidence>
<evidence type="ECO:0000256" key="1">
    <source>
        <dbReference type="ARBA" id="ARBA00004123"/>
    </source>
</evidence>
<evidence type="ECO:0000256" key="2">
    <source>
        <dbReference type="ARBA" id="ARBA00023015"/>
    </source>
</evidence>
<dbReference type="InterPro" id="IPR001289">
    <property type="entry name" value="NFYA"/>
</dbReference>
<dbReference type="EMBL" id="KB007904">
    <property type="protein sequence ID" value="ELR21268.1"/>
    <property type="molecule type" value="Genomic_DNA"/>
</dbReference>
<evidence type="ECO:0000313" key="8">
    <source>
        <dbReference type="Proteomes" id="UP000011083"/>
    </source>
</evidence>
<keyword evidence="8" id="KW-1185">Reference proteome</keyword>
<comment type="subcellular location">
    <subcellularLocation>
        <location evidence="1 6">Nucleus</location>
    </subcellularLocation>
</comment>
<comment type="similarity">
    <text evidence="6">Belongs to the NFYA/HAP2 subunit family.</text>
</comment>
<dbReference type="OrthoDB" id="6260718at2759"/>
<keyword evidence="5 6" id="KW-0539">Nucleus</keyword>
<dbReference type="GeneID" id="14922176"/>
<gene>
    <name evidence="7" type="ORF">ACA1_181570</name>
</gene>
<dbReference type="GO" id="GO:0003700">
    <property type="term" value="F:DNA-binding transcription factor activity"/>
    <property type="evidence" value="ECO:0007669"/>
    <property type="project" value="UniProtKB-UniRule"/>
</dbReference>
<evidence type="ECO:0000256" key="5">
    <source>
        <dbReference type="ARBA" id="ARBA00023242"/>
    </source>
</evidence>